<protein>
    <recommendedName>
        <fullName evidence="3">Pentatricopeptide repeat-containing protein</fullName>
    </recommendedName>
</protein>
<dbReference type="PANTHER" id="PTHR47603:SF1">
    <property type="entry name" value="PPR CONTAINING-LIKE PROTEIN"/>
    <property type="match status" value="1"/>
</dbReference>
<dbReference type="AlphaFoldDB" id="A0ABD3CAN6"/>
<dbReference type="PANTHER" id="PTHR47603">
    <property type="entry name" value="PPR CONTAINING-LIKE PROTEIN"/>
    <property type="match status" value="1"/>
</dbReference>
<evidence type="ECO:0000313" key="1">
    <source>
        <dbReference type="EMBL" id="KAL3626386.1"/>
    </source>
</evidence>
<dbReference type="EMBL" id="JAVIJP010000047">
    <property type="protein sequence ID" value="KAL3626386.1"/>
    <property type="molecule type" value="Genomic_DNA"/>
</dbReference>
<keyword evidence="2" id="KW-1185">Reference proteome</keyword>
<organism evidence="1 2">
    <name type="scientific">Castilleja foliolosa</name>
    <dbReference type="NCBI Taxonomy" id="1961234"/>
    <lineage>
        <taxon>Eukaryota</taxon>
        <taxon>Viridiplantae</taxon>
        <taxon>Streptophyta</taxon>
        <taxon>Embryophyta</taxon>
        <taxon>Tracheophyta</taxon>
        <taxon>Spermatophyta</taxon>
        <taxon>Magnoliopsida</taxon>
        <taxon>eudicotyledons</taxon>
        <taxon>Gunneridae</taxon>
        <taxon>Pentapetalae</taxon>
        <taxon>asterids</taxon>
        <taxon>lamiids</taxon>
        <taxon>Lamiales</taxon>
        <taxon>Orobanchaceae</taxon>
        <taxon>Pedicularideae</taxon>
        <taxon>Castillejinae</taxon>
        <taxon>Castilleja</taxon>
    </lineage>
</organism>
<evidence type="ECO:0000313" key="2">
    <source>
        <dbReference type="Proteomes" id="UP001632038"/>
    </source>
</evidence>
<accession>A0ABD3CAN6</accession>
<proteinExistence type="predicted"/>
<dbReference type="InterPro" id="IPR011990">
    <property type="entry name" value="TPR-like_helical_dom_sf"/>
</dbReference>
<sequence>MLRITFLARQINNKPIINLLNARLLFSCYSTMLQSSTQFTKNSTINDPTSQIPIKNVQTITQLPIGQNVPRKDKITFLVNSLTDILDNNKEAVYSTLDAWVAWEHNFPIGALKNVILALEKQNQWHRIIHVIKWMLSKGQGTTLGTYGQLIEALDKDHRFDEANEIWKRKLGFDLHSVPWKLCKLMISVYYRNNKFEELVKLFEGLEGFDRKPPEKSIVQKVANAYEMLGLLEEKGRVMEKYKDLFDEKLKRRMGRARFASKRKPS</sequence>
<reference evidence="2" key="1">
    <citation type="journal article" date="2024" name="IScience">
        <title>Strigolactones Initiate the Formation of Haustorium-like Structures in Castilleja.</title>
        <authorList>
            <person name="Buerger M."/>
            <person name="Peterson D."/>
            <person name="Chory J."/>
        </authorList>
    </citation>
    <scope>NUCLEOTIDE SEQUENCE [LARGE SCALE GENOMIC DNA]</scope>
</reference>
<comment type="caution">
    <text evidence="1">The sequence shown here is derived from an EMBL/GenBank/DDBJ whole genome shotgun (WGS) entry which is preliminary data.</text>
</comment>
<name>A0ABD3CAN6_9LAMI</name>
<dbReference type="Proteomes" id="UP001632038">
    <property type="component" value="Unassembled WGS sequence"/>
</dbReference>
<evidence type="ECO:0008006" key="3">
    <source>
        <dbReference type="Google" id="ProtNLM"/>
    </source>
</evidence>
<gene>
    <name evidence="1" type="ORF">CASFOL_029935</name>
</gene>
<dbReference type="Gene3D" id="1.25.40.10">
    <property type="entry name" value="Tetratricopeptide repeat domain"/>
    <property type="match status" value="1"/>
</dbReference>